<dbReference type="GO" id="GO:0042981">
    <property type="term" value="P:regulation of apoptotic process"/>
    <property type="evidence" value="ECO:0007669"/>
    <property type="project" value="InterPro"/>
</dbReference>
<dbReference type="GO" id="GO:0006954">
    <property type="term" value="P:inflammatory response"/>
    <property type="evidence" value="ECO:0007669"/>
    <property type="project" value="UniProtKB-KW"/>
</dbReference>
<dbReference type="STRING" id="7998.ENSIPUP00000009288"/>
<dbReference type="InterPro" id="IPR001315">
    <property type="entry name" value="CARD"/>
</dbReference>
<evidence type="ECO:0000313" key="7">
    <source>
        <dbReference type="Proteomes" id="UP000221080"/>
    </source>
</evidence>
<reference evidence="7" key="1">
    <citation type="journal article" date="2016" name="Nat. Commun.">
        <title>The channel catfish genome sequence provides insights into the evolution of scale formation in teleosts.</title>
        <authorList>
            <person name="Liu Z."/>
            <person name="Liu S."/>
            <person name="Yao J."/>
            <person name="Bao L."/>
            <person name="Zhang J."/>
            <person name="Li Y."/>
            <person name="Jiang C."/>
            <person name="Sun L."/>
            <person name="Wang R."/>
            <person name="Zhang Y."/>
            <person name="Zhou T."/>
            <person name="Zeng Q."/>
            <person name="Fu Q."/>
            <person name="Gao S."/>
            <person name="Li N."/>
            <person name="Koren S."/>
            <person name="Jiang Y."/>
            <person name="Zimin A."/>
            <person name="Xu P."/>
            <person name="Phillippy A.M."/>
            <person name="Geng X."/>
            <person name="Song L."/>
            <person name="Sun F."/>
            <person name="Li C."/>
            <person name="Wang X."/>
            <person name="Chen A."/>
            <person name="Jin Y."/>
            <person name="Yuan Z."/>
            <person name="Yang Y."/>
            <person name="Tan S."/>
            <person name="Peatman E."/>
            <person name="Lu J."/>
            <person name="Qin Z."/>
            <person name="Dunham R."/>
            <person name="Li Z."/>
            <person name="Sonstegard T."/>
            <person name="Feng J."/>
            <person name="Danzmann R.G."/>
            <person name="Schroeder S."/>
            <person name="Scheffler B."/>
            <person name="Duke M.V."/>
            <person name="Ballard L."/>
            <person name="Kucuktas H."/>
            <person name="Kaltenboeck L."/>
            <person name="Liu H."/>
            <person name="Armbruster J."/>
            <person name="Xie Y."/>
            <person name="Kirby M.L."/>
            <person name="Tian Y."/>
            <person name="Flanagan M.E."/>
            <person name="Mu W."/>
            <person name="Waldbieser G.C."/>
        </authorList>
    </citation>
    <scope>NUCLEOTIDE SEQUENCE [LARGE SCALE GENOMIC DNA]</scope>
    <source>
        <strain evidence="7">SDA103</strain>
    </source>
</reference>
<dbReference type="PROSITE" id="PS50209">
    <property type="entry name" value="CARD"/>
    <property type="match status" value="1"/>
</dbReference>
<dbReference type="InterPro" id="IPR051249">
    <property type="entry name" value="NLRP_Inflammasome"/>
</dbReference>
<dbReference type="Gene3D" id="1.10.533.10">
    <property type="entry name" value="Death Domain, Fas"/>
    <property type="match status" value="2"/>
</dbReference>
<dbReference type="PANTHER" id="PTHR46985">
    <property type="entry name" value="NACHT, LRR AND PYD DOMAINS-CONTAINING PROTEIN 1"/>
    <property type="match status" value="1"/>
</dbReference>
<evidence type="ECO:0000256" key="2">
    <source>
        <dbReference type="ARBA" id="ARBA00022490"/>
    </source>
</evidence>
<dbReference type="CDD" id="cd01671">
    <property type="entry name" value="CARD"/>
    <property type="match status" value="1"/>
</dbReference>
<reference evidence="8" key="2">
    <citation type="submission" date="2025-08" db="UniProtKB">
        <authorList>
            <consortium name="RefSeq"/>
        </authorList>
    </citation>
    <scope>IDENTIFICATION</scope>
    <source>
        <tissue evidence="8">Blood</tissue>
    </source>
</reference>
<evidence type="ECO:0000259" key="6">
    <source>
        <dbReference type="PROSITE" id="PS50209"/>
    </source>
</evidence>
<evidence type="ECO:0000313" key="8">
    <source>
        <dbReference type="RefSeq" id="XP_017324563.1"/>
    </source>
</evidence>
<protein>
    <submittedName>
        <fullName evidence="8">Uncharacterized protein si:dkey-10c21.1</fullName>
    </submittedName>
</protein>
<keyword evidence="2" id="KW-0963">Cytoplasm</keyword>
<dbReference type="GeneID" id="108266082"/>
<dbReference type="Pfam" id="PF00619">
    <property type="entry name" value="CARD"/>
    <property type="match status" value="2"/>
</dbReference>
<keyword evidence="4" id="KW-0391">Immunity</keyword>
<keyword evidence="7" id="KW-1185">Reference proteome</keyword>
<dbReference type="GO" id="GO:0005829">
    <property type="term" value="C:cytosol"/>
    <property type="evidence" value="ECO:0007669"/>
    <property type="project" value="UniProtKB-SubCell"/>
</dbReference>
<evidence type="ECO:0000256" key="4">
    <source>
        <dbReference type="ARBA" id="ARBA00022859"/>
    </source>
</evidence>
<dbReference type="OMA" id="WLTNDPD"/>
<dbReference type="AlphaFoldDB" id="A0A2D0R1P1"/>
<dbReference type="PANTHER" id="PTHR46985:SF2">
    <property type="entry name" value="APOPTOSIS-ASSOCIATED SPECK-LIKE PROTEIN CONTAINING A CARD"/>
    <property type="match status" value="1"/>
</dbReference>
<evidence type="ECO:0000256" key="1">
    <source>
        <dbReference type="ARBA" id="ARBA00004514"/>
    </source>
</evidence>
<evidence type="ECO:0000256" key="3">
    <source>
        <dbReference type="ARBA" id="ARBA00022588"/>
    </source>
</evidence>
<gene>
    <name evidence="8" type="primary">si:dkey-10c21.1</name>
</gene>
<keyword evidence="5" id="KW-0395">Inflammatory response</keyword>
<keyword evidence="3" id="KW-0399">Innate immunity</keyword>
<dbReference type="InterPro" id="IPR011029">
    <property type="entry name" value="DEATH-like_dom_sf"/>
</dbReference>
<evidence type="ECO:0000256" key="5">
    <source>
        <dbReference type="ARBA" id="ARBA00023198"/>
    </source>
</evidence>
<proteinExistence type="predicted"/>
<dbReference type="Proteomes" id="UP000221080">
    <property type="component" value="Chromosome 6"/>
</dbReference>
<dbReference type="RefSeq" id="XP_017324563.1">
    <property type="nucleotide sequence ID" value="XM_017469074.3"/>
</dbReference>
<comment type="subcellular location">
    <subcellularLocation>
        <location evidence="1">Cytoplasm</location>
        <location evidence="1">Cytosol</location>
    </subcellularLocation>
</comment>
<organism evidence="7 8">
    <name type="scientific">Ictalurus punctatus</name>
    <name type="common">Channel catfish</name>
    <name type="synonym">Silurus punctatus</name>
    <dbReference type="NCBI Taxonomy" id="7998"/>
    <lineage>
        <taxon>Eukaryota</taxon>
        <taxon>Metazoa</taxon>
        <taxon>Chordata</taxon>
        <taxon>Craniata</taxon>
        <taxon>Vertebrata</taxon>
        <taxon>Euteleostomi</taxon>
        <taxon>Actinopterygii</taxon>
        <taxon>Neopterygii</taxon>
        <taxon>Teleostei</taxon>
        <taxon>Ostariophysi</taxon>
        <taxon>Siluriformes</taxon>
        <taxon>Ictaluridae</taxon>
        <taxon>Ictalurus</taxon>
    </lineage>
</organism>
<sequence>MDIITSNKVKLIKWLRVDEYILQHVQCRKLITMDEYTKLKNLSNPGTQITELLDLMLQKGQSVCMDFLKLLKEDDVNESSPELKEWITSVNTSSEIKAAPQSADQSSGSSVNITATDGSSIHVPMISGSQISSLSMNMNTNFHKRTDEKPRRSAFSDRELDNQEFLKKNRGELIDNVKTVDRIIDDLNLTEEKAANVRAEKTEQAKMRKVLEYTNSKKAAQLLVDALWKHAGDVMEDLTTA</sequence>
<dbReference type="SUPFAM" id="SSF47986">
    <property type="entry name" value="DEATH domain"/>
    <property type="match status" value="2"/>
</dbReference>
<dbReference type="GO" id="GO:0045087">
    <property type="term" value="P:innate immune response"/>
    <property type="evidence" value="ECO:0007669"/>
    <property type="project" value="UniProtKB-KW"/>
</dbReference>
<feature type="domain" description="CARD" evidence="6">
    <location>
        <begin position="1"/>
        <end position="75"/>
    </location>
</feature>
<name>A0A2D0R1P1_ICTPU</name>
<accession>A0A2D0R1P1</accession>
<dbReference type="KEGG" id="ipu:108266082"/>
<dbReference type="OrthoDB" id="9931598at2759"/>